<evidence type="ECO:0000256" key="1">
    <source>
        <dbReference type="SAM" id="MobiDB-lite"/>
    </source>
</evidence>
<feature type="region of interest" description="Disordered" evidence="1">
    <location>
        <begin position="1"/>
        <end position="45"/>
    </location>
</feature>
<protein>
    <submittedName>
        <fullName evidence="2">Uncharacterized protein</fullName>
    </submittedName>
</protein>
<feature type="region of interest" description="Disordered" evidence="1">
    <location>
        <begin position="65"/>
        <end position="93"/>
    </location>
</feature>
<feature type="compositionally biased region" description="Polar residues" evidence="1">
    <location>
        <begin position="17"/>
        <end position="26"/>
    </location>
</feature>
<organism evidence="2 3">
    <name type="scientific">Streptomyces ehimensis</name>
    <dbReference type="NCBI Taxonomy" id="68195"/>
    <lineage>
        <taxon>Bacteria</taxon>
        <taxon>Bacillati</taxon>
        <taxon>Actinomycetota</taxon>
        <taxon>Actinomycetes</taxon>
        <taxon>Kitasatosporales</taxon>
        <taxon>Streptomycetaceae</taxon>
        <taxon>Streptomyces</taxon>
    </lineage>
</organism>
<accession>A0ABV9BV05</accession>
<reference evidence="3" key="1">
    <citation type="journal article" date="2019" name="Int. J. Syst. Evol. Microbiol.">
        <title>The Global Catalogue of Microorganisms (GCM) 10K type strain sequencing project: providing services to taxonomists for standard genome sequencing and annotation.</title>
        <authorList>
            <consortium name="The Broad Institute Genomics Platform"/>
            <consortium name="The Broad Institute Genome Sequencing Center for Infectious Disease"/>
            <person name="Wu L."/>
            <person name="Ma J."/>
        </authorList>
    </citation>
    <scope>NUCLEOTIDE SEQUENCE [LARGE SCALE GENOMIC DNA]</scope>
    <source>
        <strain evidence="3">CECT 8064</strain>
    </source>
</reference>
<comment type="caution">
    <text evidence="2">The sequence shown here is derived from an EMBL/GenBank/DDBJ whole genome shotgun (WGS) entry which is preliminary data.</text>
</comment>
<evidence type="ECO:0000313" key="3">
    <source>
        <dbReference type="Proteomes" id="UP001595990"/>
    </source>
</evidence>
<proteinExistence type="predicted"/>
<evidence type="ECO:0000313" key="2">
    <source>
        <dbReference type="EMBL" id="MFC4517868.1"/>
    </source>
</evidence>
<feature type="compositionally biased region" description="Low complexity" evidence="1">
    <location>
        <begin position="27"/>
        <end position="45"/>
    </location>
</feature>
<gene>
    <name evidence="2" type="ORF">ACFPEN_33850</name>
</gene>
<feature type="compositionally biased region" description="Polar residues" evidence="1">
    <location>
        <begin position="76"/>
        <end position="93"/>
    </location>
</feature>
<dbReference type="EMBL" id="JBHSFS010000027">
    <property type="protein sequence ID" value="MFC4517868.1"/>
    <property type="molecule type" value="Genomic_DNA"/>
</dbReference>
<dbReference type="Proteomes" id="UP001595990">
    <property type="component" value="Unassembled WGS sequence"/>
</dbReference>
<sequence>MARTIAVPVDFTGGARSRSSSETRLPSGTTSSSANAGASAASARSAARATALYRRRSAYRFTHEASAMPSCPARYSTVSHGTASGSSPRNRPT</sequence>
<name>A0ABV9BV05_9ACTN</name>
<keyword evidence="3" id="KW-1185">Reference proteome</keyword>